<evidence type="ECO:0000256" key="1">
    <source>
        <dbReference type="SAM" id="Coils"/>
    </source>
</evidence>
<sequence>MFQENSLNVIFKENEEGLFKQVEDANSEIRRINRELERVDEDVKKCTEELDQRRMTTMMVRKNESLFNALLELETVKQEKTNLANQLEELSSSRILDSKRALLLSLQKEQSSLQELEQDRKLKCEHLRKSLARLSEASSNNDEGAAAPKLY</sequence>
<keyword evidence="1" id="KW-0175">Coiled coil</keyword>
<comment type="caution">
    <text evidence="2">The sequence shown here is derived from an EMBL/GenBank/DDBJ whole genome shotgun (WGS) entry which is preliminary data.</text>
</comment>
<protein>
    <submittedName>
        <fullName evidence="2">Uncharacterized protein</fullName>
    </submittedName>
</protein>
<evidence type="ECO:0000313" key="2">
    <source>
        <dbReference type="EMBL" id="TRY99648.1"/>
    </source>
</evidence>
<feature type="coiled-coil region" evidence="1">
    <location>
        <begin position="15"/>
        <end position="119"/>
    </location>
</feature>
<reference evidence="2 3" key="1">
    <citation type="journal article" date="2019" name="Sci. Data">
        <title>Hybrid genome assembly and annotation of Danionella translucida.</title>
        <authorList>
            <person name="Kadobianskyi M."/>
            <person name="Schulze L."/>
            <person name="Schuelke M."/>
            <person name="Judkewitz B."/>
        </authorList>
    </citation>
    <scope>NUCLEOTIDE SEQUENCE [LARGE SCALE GENOMIC DNA]</scope>
    <source>
        <strain evidence="2 3">Bolton</strain>
    </source>
</reference>
<dbReference type="EMBL" id="SRMA01025057">
    <property type="protein sequence ID" value="TRY99648.1"/>
    <property type="molecule type" value="Genomic_DNA"/>
</dbReference>
<keyword evidence="3" id="KW-1185">Reference proteome</keyword>
<organism evidence="2 3">
    <name type="scientific">Danionella cerebrum</name>
    <dbReference type="NCBI Taxonomy" id="2873325"/>
    <lineage>
        <taxon>Eukaryota</taxon>
        <taxon>Metazoa</taxon>
        <taxon>Chordata</taxon>
        <taxon>Craniata</taxon>
        <taxon>Vertebrata</taxon>
        <taxon>Euteleostomi</taxon>
        <taxon>Actinopterygii</taxon>
        <taxon>Neopterygii</taxon>
        <taxon>Teleostei</taxon>
        <taxon>Ostariophysi</taxon>
        <taxon>Cypriniformes</taxon>
        <taxon>Danionidae</taxon>
        <taxon>Danioninae</taxon>
        <taxon>Danionella</taxon>
    </lineage>
</organism>
<dbReference type="Proteomes" id="UP000316079">
    <property type="component" value="Unassembled WGS sequence"/>
</dbReference>
<name>A0A553RBT2_9TELE</name>
<dbReference type="AlphaFoldDB" id="A0A553RBT2"/>
<proteinExistence type="predicted"/>
<dbReference type="Gene3D" id="1.10.287.1490">
    <property type="match status" value="1"/>
</dbReference>
<gene>
    <name evidence="2" type="ORF">DNTS_000109</name>
</gene>
<accession>A0A553RBT2</accession>
<dbReference type="OrthoDB" id="8948932at2759"/>
<evidence type="ECO:0000313" key="3">
    <source>
        <dbReference type="Proteomes" id="UP000316079"/>
    </source>
</evidence>